<sequence length="67" mass="7942">MYSRFPSHLRMRPLSTSSVFCNDLVNRLSSLLRILLLGEQGIDIYIFFFRFSICSFVSEYKILNEEK</sequence>
<evidence type="ECO:0000313" key="2">
    <source>
        <dbReference type="Proteomes" id="UP000823749"/>
    </source>
</evidence>
<accession>A0AAV6IRD8</accession>
<name>A0AAV6IRD8_9ERIC</name>
<dbReference type="Proteomes" id="UP000823749">
    <property type="component" value="Chromosome 9"/>
</dbReference>
<keyword evidence="2" id="KW-1185">Reference proteome</keyword>
<reference evidence="1" key="1">
    <citation type="submission" date="2020-08" db="EMBL/GenBank/DDBJ databases">
        <title>Plant Genome Project.</title>
        <authorList>
            <person name="Zhang R.-G."/>
        </authorList>
    </citation>
    <scope>NUCLEOTIDE SEQUENCE</scope>
    <source>
        <strain evidence="1">WSP0</strain>
        <tissue evidence="1">Leaf</tissue>
    </source>
</reference>
<evidence type="ECO:0000313" key="1">
    <source>
        <dbReference type="EMBL" id="KAG5531281.1"/>
    </source>
</evidence>
<organism evidence="1 2">
    <name type="scientific">Rhododendron griersonianum</name>
    <dbReference type="NCBI Taxonomy" id="479676"/>
    <lineage>
        <taxon>Eukaryota</taxon>
        <taxon>Viridiplantae</taxon>
        <taxon>Streptophyta</taxon>
        <taxon>Embryophyta</taxon>
        <taxon>Tracheophyta</taxon>
        <taxon>Spermatophyta</taxon>
        <taxon>Magnoliopsida</taxon>
        <taxon>eudicotyledons</taxon>
        <taxon>Gunneridae</taxon>
        <taxon>Pentapetalae</taxon>
        <taxon>asterids</taxon>
        <taxon>Ericales</taxon>
        <taxon>Ericaceae</taxon>
        <taxon>Ericoideae</taxon>
        <taxon>Rhodoreae</taxon>
        <taxon>Rhododendron</taxon>
    </lineage>
</organism>
<proteinExistence type="predicted"/>
<comment type="caution">
    <text evidence="1">The sequence shown here is derived from an EMBL/GenBank/DDBJ whole genome shotgun (WGS) entry which is preliminary data.</text>
</comment>
<dbReference type="EMBL" id="JACTNZ010000009">
    <property type="protein sequence ID" value="KAG5531281.1"/>
    <property type="molecule type" value="Genomic_DNA"/>
</dbReference>
<gene>
    <name evidence="1" type="ORF">RHGRI_026034</name>
</gene>
<protein>
    <submittedName>
        <fullName evidence="1">Uncharacterized protein</fullName>
    </submittedName>
</protein>
<dbReference type="AlphaFoldDB" id="A0AAV6IRD8"/>